<dbReference type="AlphaFoldDB" id="A0A5B8MK66"/>
<protein>
    <submittedName>
        <fullName evidence="3">Uncharacterized protein</fullName>
    </submittedName>
</protein>
<evidence type="ECO:0000313" key="3">
    <source>
        <dbReference type="EMBL" id="QDZ20661.1"/>
    </source>
</evidence>
<evidence type="ECO:0000313" key="4">
    <source>
        <dbReference type="Proteomes" id="UP000316726"/>
    </source>
</evidence>
<evidence type="ECO:0000256" key="1">
    <source>
        <dbReference type="SAM" id="MobiDB-lite"/>
    </source>
</evidence>
<proteinExistence type="predicted"/>
<sequence length="310" mass="32395">MGARPGPTERSVGRVGAGGKAALGVKRTSSSVVEKKGGAQQRKFLGLAGKGKGPKQVVATFSAGVPASDAGSYFSPVKGGNLQTLDMLAALTATPVRAKLDQEDGGLPGALLGSPSKDAVMSPLSFPSRCKRRRTAAAMAATAYANQQQPIGLVLPNAVWASGQLGMGGFQPQSAALFPALTPAMVGTPVEASQPQQVLEPPSVPSIAQTLSALPEVVGEQEEGSTKWLDLLMADIKGRLAALKRSKGRIAKVQERNTNELLCDVQVRIEEELKSLQTWLKQVKEMKAQGSTQALISTAFKLSHNTTLFA</sequence>
<reference evidence="2" key="2">
    <citation type="submission" date="2021-01" db="EMBL/GenBank/DDBJ databases">
        <authorList>
            <person name="Corre E."/>
            <person name="Pelletier E."/>
            <person name="Niang G."/>
            <person name="Scheremetjew M."/>
            <person name="Finn R."/>
            <person name="Kale V."/>
            <person name="Holt S."/>
            <person name="Cochrane G."/>
            <person name="Meng A."/>
            <person name="Brown T."/>
            <person name="Cohen L."/>
        </authorList>
    </citation>
    <scope>NUCLEOTIDE SEQUENCE</scope>
    <source>
        <strain evidence="2">CCMP1205</strain>
    </source>
</reference>
<accession>A0A5B8MK66</accession>
<dbReference type="Proteomes" id="UP000316726">
    <property type="component" value="Chromosome 4"/>
</dbReference>
<organism evidence="3 4">
    <name type="scientific">Chloropicon primus</name>
    <dbReference type="NCBI Taxonomy" id="1764295"/>
    <lineage>
        <taxon>Eukaryota</taxon>
        <taxon>Viridiplantae</taxon>
        <taxon>Chlorophyta</taxon>
        <taxon>Chloropicophyceae</taxon>
        <taxon>Chloropicales</taxon>
        <taxon>Chloropicaceae</taxon>
        <taxon>Chloropicon</taxon>
    </lineage>
</organism>
<feature type="region of interest" description="Disordered" evidence="1">
    <location>
        <begin position="1"/>
        <end position="28"/>
    </location>
</feature>
<keyword evidence="4" id="KW-1185">Reference proteome</keyword>
<name>A0A5B8MK66_9CHLO</name>
<evidence type="ECO:0000313" key="2">
    <source>
        <dbReference type="EMBL" id="CAD9714541.1"/>
    </source>
</evidence>
<dbReference type="OrthoDB" id="1930341at2759"/>
<gene>
    <name evidence="3" type="ORF">A3770_04p31790</name>
    <name evidence="2" type="ORF">CPRI1469_LOCUS3394</name>
</gene>
<dbReference type="EMBL" id="HBHL01005179">
    <property type="protein sequence ID" value="CAD9714541.1"/>
    <property type="molecule type" value="Transcribed_RNA"/>
</dbReference>
<dbReference type="EMBL" id="CP031037">
    <property type="protein sequence ID" value="QDZ20661.1"/>
    <property type="molecule type" value="Genomic_DNA"/>
</dbReference>
<reference evidence="3 4" key="1">
    <citation type="submission" date="2018-07" db="EMBL/GenBank/DDBJ databases">
        <title>The complete nuclear genome of the prasinophyte Chloropicon primus (CCMP1205).</title>
        <authorList>
            <person name="Pombert J.-F."/>
            <person name="Otis C."/>
            <person name="Turmel M."/>
            <person name="Lemieux C."/>
        </authorList>
    </citation>
    <scope>NUCLEOTIDE SEQUENCE [LARGE SCALE GENOMIC DNA]</scope>
    <source>
        <strain evidence="3 4">CCMP1205</strain>
    </source>
</reference>